<feature type="transmembrane region" description="Helical" evidence="1">
    <location>
        <begin position="12"/>
        <end position="31"/>
    </location>
</feature>
<evidence type="ECO:0000313" key="2">
    <source>
        <dbReference type="EMBL" id="JAH91608.1"/>
    </source>
</evidence>
<proteinExistence type="predicted"/>
<keyword evidence="1" id="KW-0472">Membrane</keyword>
<accession>A0A0E9WQ69</accession>
<reference evidence="2" key="1">
    <citation type="submission" date="2014-11" db="EMBL/GenBank/DDBJ databases">
        <authorList>
            <person name="Amaro Gonzalez C."/>
        </authorList>
    </citation>
    <scope>NUCLEOTIDE SEQUENCE</scope>
</reference>
<dbReference type="EMBL" id="GBXM01016969">
    <property type="protein sequence ID" value="JAH91608.1"/>
    <property type="molecule type" value="Transcribed_RNA"/>
</dbReference>
<keyword evidence="1" id="KW-0812">Transmembrane</keyword>
<dbReference type="AlphaFoldDB" id="A0A0E9WQ69"/>
<name>A0A0E9WQ69_ANGAN</name>
<keyword evidence="1" id="KW-1133">Transmembrane helix</keyword>
<organism evidence="2">
    <name type="scientific">Anguilla anguilla</name>
    <name type="common">European freshwater eel</name>
    <name type="synonym">Muraena anguilla</name>
    <dbReference type="NCBI Taxonomy" id="7936"/>
    <lineage>
        <taxon>Eukaryota</taxon>
        <taxon>Metazoa</taxon>
        <taxon>Chordata</taxon>
        <taxon>Craniata</taxon>
        <taxon>Vertebrata</taxon>
        <taxon>Euteleostomi</taxon>
        <taxon>Actinopterygii</taxon>
        <taxon>Neopterygii</taxon>
        <taxon>Teleostei</taxon>
        <taxon>Anguilliformes</taxon>
        <taxon>Anguillidae</taxon>
        <taxon>Anguilla</taxon>
    </lineage>
</organism>
<protein>
    <submittedName>
        <fullName evidence="2">Uncharacterized protein</fullName>
    </submittedName>
</protein>
<reference evidence="2" key="2">
    <citation type="journal article" date="2015" name="Fish Shellfish Immunol.">
        <title>Early steps in the European eel (Anguilla anguilla)-Vibrio vulnificus interaction in the gills: Role of the RtxA13 toxin.</title>
        <authorList>
            <person name="Callol A."/>
            <person name="Pajuelo D."/>
            <person name="Ebbesson L."/>
            <person name="Teles M."/>
            <person name="MacKenzie S."/>
            <person name="Amaro C."/>
        </authorList>
    </citation>
    <scope>NUCLEOTIDE SEQUENCE</scope>
</reference>
<sequence>MVLVMKASGMLQMSSSNFGEGGFLSFFYFLIKRQDSKKIKISTVQRKLILTWPH</sequence>
<evidence type="ECO:0000256" key="1">
    <source>
        <dbReference type="SAM" id="Phobius"/>
    </source>
</evidence>